<keyword evidence="2" id="KW-0805">Transcription regulation</keyword>
<dbReference type="STRING" id="994479.GCA_000194155_00446"/>
<keyword evidence="4" id="KW-0804">Transcription</keyword>
<dbReference type="PANTHER" id="PTHR30346:SF0">
    <property type="entry name" value="HCA OPERON TRANSCRIPTIONAL ACTIVATOR HCAR"/>
    <property type="match status" value="1"/>
</dbReference>
<keyword evidence="3" id="KW-0238">DNA-binding</keyword>
<evidence type="ECO:0000256" key="3">
    <source>
        <dbReference type="ARBA" id="ARBA00023125"/>
    </source>
</evidence>
<dbReference type="InterPro" id="IPR036388">
    <property type="entry name" value="WH-like_DNA-bd_sf"/>
</dbReference>
<dbReference type="InterPro" id="IPR036390">
    <property type="entry name" value="WH_DNA-bd_sf"/>
</dbReference>
<organism evidence="6 7">
    <name type="scientific">Saccharopolyspora spinosa</name>
    <dbReference type="NCBI Taxonomy" id="60894"/>
    <lineage>
        <taxon>Bacteria</taxon>
        <taxon>Bacillati</taxon>
        <taxon>Actinomycetota</taxon>
        <taxon>Actinomycetes</taxon>
        <taxon>Pseudonocardiales</taxon>
        <taxon>Pseudonocardiaceae</taxon>
        <taxon>Saccharopolyspora</taxon>
    </lineage>
</organism>
<dbReference type="GO" id="GO:0003677">
    <property type="term" value="F:DNA binding"/>
    <property type="evidence" value="ECO:0007669"/>
    <property type="project" value="UniProtKB-KW"/>
</dbReference>
<evidence type="ECO:0000259" key="5">
    <source>
        <dbReference type="PROSITE" id="PS50931"/>
    </source>
</evidence>
<dbReference type="CDD" id="cd08414">
    <property type="entry name" value="PBP2_LTTR_aromatics_like"/>
    <property type="match status" value="1"/>
</dbReference>
<accession>A0A2N3Y9F1</accession>
<proteinExistence type="inferred from homology"/>
<gene>
    <name evidence="6" type="ORF">A8926_7709</name>
</gene>
<dbReference type="Gene3D" id="1.10.10.10">
    <property type="entry name" value="Winged helix-like DNA-binding domain superfamily/Winged helix DNA-binding domain"/>
    <property type="match status" value="1"/>
</dbReference>
<dbReference type="SUPFAM" id="SSF46785">
    <property type="entry name" value="Winged helix' DNA-binding domain"/>
    <property type="match status" value="1"/>
</dbReference>
<dbReference type="AlphaFoldDB" id="A0A2N3Y9F1"/>
<feature type="domain" description="HTH lysR-type" evidence="5">
    <location>
        <begin position="1"/>
        <end position="56"/>
    </location>
</feature>
<dbReference type="Pfam" id="PF03466">
    <property type="entry name" value="LysR_substrate"/>
    <property type="match status" value="1"/>
</dbReference>
<dbReference type="OrthoDB" id="79118at2"/>
<evidence type="ECO:0000313" key="6">
    <source>
        <dbReference type="EMBL" id="PKW19535.1"/>
    </source>
</evidence>
<name>A0A2N3Y9F1_SACSN</name>
<dbReference type="FunFam" id="1.10.10.10:FF:000001">
    <property type="entry name" value="LysR family transcriptional regulator"/>
    <property type="match status" value="1"/>
</dbReference>
<comment type="caution">
    <text evidence="6">The sequence shown here is derived from an EMBL/GenBank/DDBJ whole genome shotgun (WGS) entry which is preliminary data.</text>
</comment>
<dbReference type="RefSeq" id="WP_101377085.1">
    <property type="nucleotide sequence ID" value="NZ_CP061007.1"/>
</dbReference>
<dbReference type="InterPro" id="IPR005119">
    <property type="entry name" value="LysR_subst-bd"/>
</dbReference>
<dbReference type="InterPro" id="IPR000847">
    <property type="entry name" value="LysR_HTH_N"/>
</dbReference>
<sequence length="301" mass="32667">MDLRRLASFLAVAEEGHFGKAAARLFRSPASVTAHVQQLERELGARLLDRSPVRLTPAGERFIGHARSLLAAMNAAVADLSEVAAEPTLRIGIMSNGSAELTPAVVQTFHRARPEIQVEFVALDFTEHVSALMQHKVDVAFVRPAPDDERVAVDVLTTERRIVVVPASWELADAPAVHLSDVLELPYISLPDHTPRQFADYLYFAAARGGLAPHCSRSHAVTPHEVLTTVAAGCGAGSALESFQRYYPWPGTVCVPVLDAPLEHSVLATRADDRNPAVRIFRSQATTLARELGPQLRLTAT</sequence>
<dbReference type="PROSITE" id="PS50931">
    <property type="entry name" value="HTH_LYSR"/>
    <property type="match status" value="1"/>
</dbReference>
<keyword evidence="7" id="KW-1185">Reference proteome</keyword>
<dbReference type="Pfam" id="PF00126">
    <property type="entry name" value="HTH_1"/>
    <property type="match status" value="1"/>
</dbReference>
<evidence type="ECO:0000256" key="1">
    <source>
        <dbReference type="ARBA" id="ARBA00009437"/>
    </source>
</evidence>
<evidence type="ECO:0000256" key="2">
    <source>
        <dbReference type="ARBA" id="ARBA00023015"/>
    </source>
</evidence>
<evidence type="ECO:0000256" key="4">
    <source>
        <dbReference type="ARBA" id="ARBA00023163"/>
    </source>
</evidence>
<dbReference type="SUPFAM" id="SSF53850">
    <property type="entry name" value="Periplasmic binding protein-like II"/>
    <property type="match status" value="1"/>
</dbReference>
<dbReference type="GO" id="GO:0032993">
    <property type="term" value="C:protein-DNA complex"/>
    <property type="evidence" value="ECO:0007669"/>
    <property type="project" value="TreeGrafter"/>
</dbReference>
<reference evidence="6" key="1">
    <citation type="submission" date="2017-12" db="EMBL/GenBank/DDBJ databases">
        <title>Sequencing the genomes of 1000 Actinobacteria strains.</title>
        <authorList>
            <person name="Klenk H.-P."/>
        </authorList>
    </citation>
    <scope>NUCLEOTIDE SEQUENCE [LARGE SCALE GENOMIC DNA]</scope>
    <source>
        <strain evidence="6">DSM 44228</strain>
    </source>
</reference>
<dbReference type="PANTHER" id="PTHR30346">
    <property type="entry name" value="TRANSCRIPTIONAL DUAL REGULATOR HCAR-RELATED"/>
    <property type="match status" value="1"/>
</dbReference>
<dbReference type="GO" id="GO:0003700">
    <property type="term" value="F:DNA-binding transcription factor activity"/>
    <property type="evidence" value="ECO:0007669"/>
    <property type="project" value="InterPro"/>
</dbReference>
<dbReference type="Gene3D" id="3.40.190.10">
    <property type="entry name" value="Periplasmic binding protein-like II"/>
    <property type="match status" value="2"/>
</dbReference>
<dbReference type="EMBL" id="PJNB01000001">
    <property type="protein sequence ID" value="PKW19535.1"/>
    <property type="molecule type" value="Genomic_DNA"/>
</dbReference>
<evidence type="ECO:0000313" key="7">
    <source>
        <dbReference type="Proteomes" id="UP000233786"/>
    </source>
</evidence>
<dbReference type="Proteomes" id="UP000233786">
    <property type="component" value="Unassembled WGS sequence"/>
</dbReference>
<protein>
    <submittedName>
        <fullName evidence="6">LysR family transcriptional regulator</fullName>
    </submittedName>
</protein>
<comment type="similarity">
    <text evidence="1">Belongs to the LysR transcriptional regulatory family.</text>
</comment>